<comment type="catalytic activity">
    <reaction evidence="2">
        <text>L-methionyl-[protein] + [thioredoxin]-disulfide + H2O = L-methionyl-(S)-S-oxide-[protein] + [thioredoxin]-dithiol</text>
        <dbReference type="Rhea" id="RHEA:14217"/>
        <dbReference type="Rhea" id="RHEA-COMP:10698"/>
        <dbReference type="Rhea" id="RHEA-COMP:10700"/>
        <dbReference type="Rhea" id="RHEA-COMP:12313"/>
        <dbReference type="Rhea" id="RHEA-COMP:12315"/>
        <dbReference type="ChEBI" id="CHEBI:15377"/>
        <dbReference type="ChEBI" id="CHEBI:16044"/>
        <dbReference type="ChEBI" id="CHEBI:29950"/>
        <dbReference type="ChEBI" id="CHEBI:44120"/>
        <dbReference type="ChEBI" id="CHEBI:50058"/>
        <dbReference type="EC" id="1.8.4.11"/>
    </reaction>
</comment>
<dbReference type="InterPro" id="IPR036249">
    <property type="entry name" value="Thioredoxin-like_sf"/>
</dbReference>
<feature type="domain" description="Glutaredoxin" evidence="3">
    <location>
        <begin position="189"/>
        <end position="248"/>
    </location>
</feature>
<sequence>MTEEAETDMEEKHMKKATFAGGCFWCMQLPLGEVEGVRSAVAGYAGGTTKNPTYEQVSSGRTGHLEAVQVTYDPETVSYETLLDVFWRQIDPTDDAGQFADIGSQYRTAVFFHDDEQERMAEASKKALDDSGKFAKPVATLILPYTTFYPAEEYHQNYATKKPREYGRYKKYSGREAFIRKTWQAKETVILYSTPRCHTCREIKEYLREKNIAFEEIDISADEGARDLLVEKTGYIGSPVIRIGDEFVFGFDREKMEWLLQKGRQQDHGIFLTKHP</sequence>
<feature type="domain" description="Peptide methionine sulphoxide reductase MsrA" evidence="4">
    <location>
        <begin position="16"/>
        <end position="166"/>
    </location>
</feature>
<dbReference type="Gene3D" id="3.40.30.10">
    <property type="entry name" value="Glutaredoxin"/>
    <property type="match status" value="1"/>
</dbReference>
<proteinExistence type="inferred from homology"/>
<dbReference type="SUPFAM" id="SSF52833">
    <property type="entry name" value="Thioredoxin-like"/>
    <property type="match status" value="1"/>
</dbReference>
<comment type="similarity">
    <text evidence="2">Belongs to the MsrA Met sulfoxide reductase family.</text>
</comment>
<organism evidence="5 6">
    <name type="scientific">Methanogenium organophilum</name>
    <dbReference type="NCBI Taxonomy" id="2199"/>
    <lineage>
        <taxon>Archaea</taxon>
        <taxon>Methanobacteriati</taxon>
        <taxon>Methanobacteriota</taxon>
        <taxon>Stenosarchaea group</taxon>
        <taxon>Methanomicrobia</taxon>
        <taxon>Methanomicrobiales</taxon>
        <taxon>Methanomicrobiaceae</taxon>
        <taxon>Methanogenium</taxon>
    </lineage>
</organism>
<dbReference type="SUPFAM" id="SSF55068">
    <property type="entry name" value="Peptide methionine sulfoxide reductase"/>
    <property type="match status" value="1"/>
</dbReference>
<dbReference type="AlphaFoldDB" id="A0A9X9T987"/>
<evidence type="ECO:0000256" key="2">
    <source>
        <dbReference type="HAMAP-Rule" id="MF_01401"/>
    </source>
</evidence>
<dbReference type="InterPro" id="IPR002109">
    <property type="entry name" value="Glutaredoxin"/>
</dbReference>
<gene>
    <name evidence="2 5" type="primary">msrA</name>
    <name evidence="5" type="ORF">OU421_04680</name>
</gene>
<dbReference type="Pfam" id="PF00462">
    <property type="entry name" value="Glutaredoxin"/>
    <property type="match status" value="1"/>
</dbReference>
<keyword evidence="6" id="KW-1185">Reference proteome</keyword>
<dbReference type="Pfam" id="PF01625">
    <property type="entry name" value="PMSR"/>
    <property type="match status" value="1"/>
</dbReference>
<evidence type="ECO:0000259" key="3">
    <source>
        <dbReference type="Pfam" id="PF00462"/>
    </source>
</evidence>
<protein>
    <recommendedName>
        <fullName evidence="2">Peptide methionine sulfoxide reductase MsrA</fullName>
        <shortName evidence="2">Protein-methionine-S-oxide reductase</shortName>
        <ecNumber evidence="2">1.8.4.11</ecNumber>
    </recommendedName>
    <alternativeName>
        <fullName evidence="2">Peptide-methionine (S)-S-oxide reductase</fullName>
        <shortName evidence="2">Peptide Met(O) reductase</shortName>
    </alternativeName>
</protein>
<dbReference type="EC" id="1.8.4.11" evidence="2"/>
<dbReference type="KEGG" id="mou:OU421_04680"/>
<dbReference type="GO" id="GO:0008113">
    <property type="term" value="F:peptide-methionine (S)-S-oxide reductase activity"/>
    <property type="evidence" value="ECO:0007669"/>
    <property type="project" value="UniProtKB-UniRule"/>
</dbReference>
<dbReference type="InterPro" id="IPR002569">
    <property type="entry name" value="Met_Sox_Rdtase_MsrA_dom"/>
</dbReference>
<dbReference type="Proteomes" id="UP001163096">
    <property type="component" value="Chromosome"/>
</dbReference>
<keyword evidence="1 2" id="KW-0560">Oxidoreductase</keyword>
<comment type="catalytic activity">
    <reaction evidence="2">
        <text>[thioredoxin]-disulfide + L-methionine + H2O = L-methionine (S)-S-oxide + [thioredoxin]-dithiol</text>
        <dbReference type="Rhea" id="RHEA:19993"/>
        <dbReference type="Rhea" id="RHEA-COMP:10698"/>
        <dbReference type="Rhea" id="RHEA-COMP:10700"/>
        <dbReference type="ChEBI" id="CHEBI:15377"/>
        <dbReference type="ChEBI" id="CHEBI:29950"/>
        <dbReference type="ChEBI" id="CHEBI:50058"/>
        <dbReference type="ChEBI" id="CHEBI:57844"/>
        <dbReference type="ChEBI" id="CHEBI:58772"/>
        <dbReference type="EC" id="1.8.4.11"/>
    </reaction>
</comment>
<reference evidence="5" key="1">
    <citation type="submission" date="2022-11" db="EMBL/GenBank/DDBJ databases">
        <title>Complete genome sequence of Methanogenium organophilum DSM 3596.</title>
        <authorList>
            <person name="Chen S.-C."/>
            <person name="Lai S.-J."/>
            <person name="You Y.-T."/>
        </authorList>
    </citation>
    <scope>NUCLEOTIDE SEQUENCE</scope>
    <source>
        <strain evidence="5">DSM 3596</strain>
    </source>
</reference>
<dbReference type="GeneID" id="76834372"/>
<dbReference type="CDD" id="cd02976">
    <property type="entry name" value="NrdH"/>
    <property type="match status" value="1"/>
</dbReference>
<dbReference type="EMBL" id="CP113361">
    <property type="protein sequence ID" value="WAI02171.1"/>
    <property type="molecule type" value="Genomic_DNA"/>
</dbReference>
<evidence type="ECO:0000259" key="4">
    <source>
        <dbReference type="Pfam" id="PF01625"/>
    </source>
</evidence>
<dbReference type="InterPro" id="IPR036509">
    <property type="entry name" value="Met_Sox_Rdtase_MsrA_sf"/>
</dbReference>
<dbReference type="HAMAP" id="MF_01401">
    <property type="entry name" value="MsrA"/>
    <property type="match status" value="1"/>
</dbReference>
<comment type="function">
    <text evidence="2">Has an important function as a repair enzyme for proteins that have been inactivated by oxidation. Catalyzes the reversible oxidation-reduction of methionine sulfoxide in proteins to methionine.</text>
</comment>
<name>A0A9X9T987_METOG</name>
<dbReference type="RefSeq" id="WP_268187449.1">
    <property type="nucleotide sequence ID" value="NZ_CP113361.1"/>
</dbReference>
<dbReference type="Gene3D" id="3.30.1060.10">
    <property type="entry name" value="Peptide methionine sulphoxide reductase MsrA"/>
    <property type="match status" value="1"/>
</dbReference>
<feature type="active site" evidence="2">
    <location>
        <position position="23"/>
    </location>
</feature>
<evidence type="ECO:0000256" key="1">
    <source>
        <dbReference type="ARBA" id="ARBA00023002"/>
    </source>
</evidence>
<accession>A0A9X9T987</accession>
<dbReference type="PROSITE" id="PS51354">
    <property type="entry name" value="GLUTAREDOXIN_2"/>
    <property type="match status" value="1"/>
</dbReference>
<dbReference type="PANTHER" id="PTHR43774">
    <property type="entry name" value="PEPTIDE METHIONINE SULFOXIDE REDUCTASE"/>
    <property type="match status" value="1"/>
</dbReference>
<evidence type="ECO:0000313" key="5">
    <source>
        <dbReference type="EMBL" id="WAI02171.1"/>
    </source>
</evidence>
<dbReference type="PANTHER" id="PTHR43774:SF1">
    <property type="entry name" value="PEPTIDE METHIONINE SULFOXIDE REDUCTASE MSRA 2"/>
    <property type="match status" value="1"/>
</dbReference>
<evidence type="ECO:0000313" key="6">
    <source>
        <dbReference type="Proteomes" id="UP001163096"/>
    </source>
</evidence>
<dbReference type="NCBIfam" id="TIGR00401">
    <property type="entry name" value="msrA"/>
    <property type="match status" value="1"/>
</dbReference>